<keyword evidence="5 8" id="KW-0472">Membrane</keyword>
<protein>
    <submittedName>
        <fullName evidence="9">Uncharacterized protein</fullName>
    </submittedName>
</protein>
<gene>
    <name evidence="9" type="ORF">CcCBS67573_g03396</name>
</gene>
<evidence type="ECO:0000256" key="7">
    <source>
        <dbReference type="SAM" id="MobiDB-lite"/>
    </source>
</evidence>
<dbReference type="AlphaFoldDB" id="A0A507FG37"/>
<dbReference type="GO" id="GO:0016020">
    <property type="term" value="C:membrane"/>
    <property type="evidence" value="ECO:0007669"/>
    <property type="project" value="UniProtKB-SubCell"/>
</dbReference>
<dbReference type="STRING" id="246404.A0A507FG37"/>
<comment type="similarity">
    <text evidence="2">Belongs to the ADIPOR family.</text>
</comment>
<dbReference type="GO" id="GO:0046872">
    <property type="term" value="F:metal ion binding"/>
    <property type="evidence" value="ECO:0007669"/>
    <property type="project" value="UniProtKB-KW"/>
</dbReference>
<sequence length="338" mass="37144">MAAAVTKRVTRSQTKATTAQPDPHASDTSKRKQHNKHGLLSIKQIPAWMYDNEFILSGYRPEMGNYADCFRSLLYVHNETGSIYTHLIGCLIHVAAVVYVLWFAVDNVGAFAAMIGDTGSAVKSNESAVFGWADVVVAACLLVSAVVCMGLSAAFHTFHCHSHPVSKAWNKLDFAGIAALIAGSNIPFIYYGFYCEPSYQTLYIAFMLLFGAVTTLVTVSERYSTPKYRMLRTSLFVAMGLSSIIPIIHLLLEHGYHYASVTMSINHGIAGGICYLVGAFLYASRIPERLMPAGMCDLWFQSHQIFHLLVLAGTCAHFRGVVVAMVHRHVDGFYPCVG</sequence>
<dbReference type="PANTHER" id="PTHR20855">
    <property type="entry name" value="ADIPOR/PROGESTIN RECEPTOR-RELATED"/>
    <property type="match status" value="1"/>
</dbReference>
<evidence type="ECO:0000313" key="9">
    <source>
        <dbReference type="EMBL" id="TPX75321.1"/>
    </source>
</evidence>
<evidence type="ECO:0000256" key="4">
    <source>
        <dbReference type="ARBA" id="ARBA00022989"/>
    </source>
</evidence>
<organism evidence="9 10">
    <name type="scientific">Chytriomyces confervae</name>
    <dbReference type="NCBI Taxonomy" id="246404"/>
    <lineage>
        <taxon>Eukaryota</taxon>
        <taxon>Fungi</taxon>
        <taxon>Fungi incertae sedis</taxon>
        <taxon>Chytridiomycota</taxon>
        <taxon>Chytridiomycota incertae sedis</taxon>
        <taxon>Chytridiomycetes</taxon>
        <taxon>Chytridiales</taxon>
        <taxon>Chytriomycetaceae</taxon>
        <taxon>Chytriomyces</taxon>
    </lineage>
</organism>
<keyword evidence="3 8" id="KW-0812">Transmembrane</keyword>
<dbReference type="Pfam" id="PF03006">
    <property type="entry name" value="HlyIII"/>
    <property type="match status" value="1"/>
</dbReference>
<feature type="transmembrane region" description="Helical" evidence="8">
    <location>
        <begin position="199"/>
        <end position="219"/>
    </location>
</feature>
<dbReference type="EMBL" id="QEAP01000085">
    <property type="protein sequence ID" value="TPX75321.1"/>
    <property type="molecule type" value="Genomic_DNA"/>
</dbReference>
<feature type="compositionally biased region" description="Polar residues" evidence="7">
    <location>
        <begin position="11"/>
        <end position="20"/>
    </location>
</feature>
<feature type="transmembrane region" description="Helical" evidence="8">
    <location>
        <begin position="305"/>
        <end position="326"/>
    </location>
</feature>
<dbReference type="InterPro" id="IPR004254">
    <property type="entry name" value="AdipoR/HlyIII-related"/>
</dbReference>
<evidence type="ECO:0000256" key="1">
    <source>
        <dbReference type="ARBA" id="ARBA00004141"/>
    </source>
</evidence>
<feature type="transmembrane region" description="Helical" evidence="8">
    <location>
        <begin position="264"/>
        <end position="284"/>
    </location>
</feature>
<dbReference type="OrthoDB" id="529367at2759"/>
<feature type="transmembrane region" description="Helical" evidence="8">
    <location>
        <begin position="172"/>
        <end position="193"/>
    </location>
</feature>
<dbReference type="GO" id="GO:0038023">
    <property type="term" value="F:signaling receptor activity"/>
    <property type="evidence" value="ECO:0007669"/>
    <property type="project" value="TreeGrafter"/>
</dbReference>
<feature type="region of interest" description="Disordered" evidence="7">
    <location>
        <begin position="1"/>
        <end position="36"/>
    </location>
</feature>
<keyword evidence="10" id="KW-1185">Reference proteome</keyword>
<proteinExistence type="inferred from homology"/>
<keyword evidence="6" id="KW-0862">Zinc</keyword>
<feature type="binding site" evidence="6">
    <location>
        <position position="156"/>
    </location>
    <ligand>
        <name>Zn(2+)</name>
        <dbReference type="ChEBI" id="CHEBI:29105"/>
    </ligand>
</feature>
<dbReference type="Proteomes" id="UP000320333">
    <property type="component" value="Unassembled WGS sequence"/>
</dbReference>
<feature type="transmembrane region" description="Helical" evidence="8">
    <location>
        <begin position="129"/>
        <end position="151"/>
    </location>
</feature>
<comment type="caution">
    <text evidence="9">The sequence shown here is derived from an EMBL/GenBank/DDBJ whole genome shotgun (WGS) entry which is preliminary data.</text>
</comment>
<evidence type="ECO:0000256" key="6">
    <source>
        <dbReference type="PIRSR" id="PIRSR604254-1"/>
    </source>
</evidence>
<evidence type="ECO:0000256" key="3">
    <source>
        <dbReference type="ARBA" id="ARBA00022692"/>
    </source>
</evidence>
<keyword evidence="4 8" id="KW-1133">Transmembrane helix</keyword>
<reference evidence="9 10" key="1">
    <citation type="journal article" date="2019" name="Sci. Rep.">
        <title>Comparative genomics of chytrid fungi reveal insights into the obligate biotrophic and pathogenic lifestyle of Synchytrium endobioticum.</title>
        <authorList>
            <person name="van de Vossenberg B.T.L.H."/>
            <person name="Warris S."/>
            <person name="Nguyen H.D.T."/>
            <person name="van Gent-Pelzer M.P.E."/>
            <person name="Joly D.L."/>
            <person name="van de Geest H.C."/>
            <person name="Bonants P.J.M."/>
            <person name="Smith D.S."/>
            <person name="Levesque C.A."/>
            <person name="van der Lee T.A.J."/>
        </authorList>
    </citation>
    <scope>NUCLEOTIDE SEQUENCE [LARGE SCALE GENOMIC DNA]</scope>
    <source>
        <strain evidence="9 10">CBS 675.73</strain>
    </source>
</reference>
<evidence type="ECO:0000256" key="5">
    <source>
        <dbReference type="ARBA" id="ARBA00023136"/>
    </source>
</evidence>
<feature type="transmembrane region" description="Helical" evidence="8">
    <location>
        <begin position="231"/>
        <end position="252"/>
    </location>
</feature>
<evidence type="ECO:0000313" key="10">
    <source>
        <dbReference type="Proteomes" id="UP000320333"/>
    </source>
</evidence>
<name>A0A507FG37_9FUNG</name>
<feature type="binding site" evidence="6">
    <location>
        <position position="307"/>
    </location>
    <ligand>
        <name>Zn(2+)</name>
        <dbReference type="ChEBI" id="CHEBI:29105"/>
    </ligand>
</feature>
<keyword evidence="6" id="KW-0479">Metal-binding</keyword>
<dbReference type="PANTHER" id="PTHR20855:SF52">
    <property type="entry name" value="ADIPONECTIN RECEPTOR PROTEIN"/>
    <property type="match status" value="1"/>
</dbReference>
<feature type="binding site" evidence="6">
    <location>
        <position position="303"/>
    </location>
    <ligand>
        <name>Zn(2+)</name>
        <dbReference type="ChEBI" id="CHEBI:29105"/>
    </ligand>
</feature>
<evidence type="ECO:0000256" key="2">
    <source>
        <dbReference type="ARBA" id="ARBA00007018"/>
    </source>
</evidence>
<accession>A0A507FG37</accession>
<evidence type="ECO:0000256" key="8">
    <source>
        <dbReference type="SAM" id="Phobius"/>
    </source>
</evidence>
<comment type="subcellular location">
    <subcellularLocation>
        <location evidence="1">Membrane</location>
        <topology evidence="1">Multi-pass membrane protein</topology>
    </subcellularLocation>
</comment>
<feature type="transmembrane region" description="Helical" evidence="8">
    <location>
        <begin position="83"/>
        <end position="105"/>
    </location>
</feature>